<evidence type="ECO:0000256" key="4">
    <source>
        <dbReference type="ARBA" id="ARBA00022989"/>
    </source>
</evidence>
<protein>
    <submittedName>
        <fullName evidence="7">Unannotated protein</fullName>
    </submittedName>
</protein>
<dbReference type="SUPFAM" id="SSF81338">
    <property type="entry name" value="Aquaporin-like"/>
    <property type="match status" value="1"/>
</dbReference>
<dbReference type="GO" id="GO:0015250">
    <property type="term" value="F:water channel activity"/>
    <property type="evidence" value="ECO:0007669"/>
    <property type="project" value="TreeGrafter"/>
</dbReference>
<dbReference type="AlphaFoldDB" id="A0A6J6EJE8"/>
<dbReference type="PANTHER" id="PTHR19139:SF199">
    <property type="entry name" value="MIP17260P"/>
    <property type="match status" value="1"/>
</dbReference>
<reference evidence="7" key="1">
    <citation type="submission" date="2020-05" db="EMBL/GenBank/DDBJ databases">
        <authorList>
            <person name="Chiriac C."/>
            <person name="Salcher M."/>
            <person name="Ghai R."/>
            <person name="Kavagutti S V."/>
        </authorList>
    </citation>
    <scope>NUCLEOTIDE SEQUENCE</scope>
</reference>
<evidence type="ECO:0000256" key="6">
    <source>
        <dbReference type="SAM" id="Phobius"/>
    </source>
</evidence>
<dbReference type="InterPro" id="IPR034294">
    <property type="entry name" value="Aquaporin_transptr"/>
</dbReference>
<dbReference type="PRINTS" id="PR00783">
    <property type="entry name" value="MINTRINSICP"/>
</dbReference>
<dbReference type="PANTHER" id="PTHR19139">
    <property type="entry name" value="AQUAPORIN TRANSPORTER"/>
    <property type="match status" value="1"/>
</dbReference>
<feature type="transmembrane region" description="Helical" evidence="6">
    <location>
        <begin position="120"/>
        <end position="139"/>
    </location>
</feature>
<keyword evidence="3 6" id="KW-0812">Transmembrane</keyword>
<accession>A0A6J6EJE8</accession>
<proteinExistence type="inferred from homology"/>
<dbReference type="InterPro" id="IPR000425">
    <property type="entry name" value="MIP"/>
</dbReference>
<feature type="transmembrane region" description="Helical" evidence="6">
    <location>
        <begin position="81"/>
        <end position="100"/>
    </location>
</feature>
<keyword evidence="5 6" id="KW-0472">Membrane</keyword>
<comment type="subcellular location">
    <subcellularLocation>
        <location evidence="1">Membrane</location>
        <topology evidence="1">Multi-pass membrane protein</topology>
    </subcellularLocation>
</comment>
<evidence type="ECO:0000256" key="2">
    <source>
        <dbReference type="ARBA" id="ARBA00006175"/>
    </source>
</evidence>
<dbReference type="EMBL" id="CAEZTL010000126">
    <property type="protein sequence ID" value="CAB4576630.1"/>
    <property type="molecule type" value="Genomic_DNA"/>
</dbReference>
<dbReference type="GO" id="GO:0005886">
    <property type="term" value="C:plasma membrane"/>
    <property type="evidence" value="ECO:0007669"/>
    <property type="project" value="TreeGrafter"/>
</dbReference>
<dbReference type="Gene3D" id="1.20.1080.10">
    <property type="entry name" value="Glycerol uptake facilitator protein"/>
    <property type="match status" value="2"/>
</dbReference>
<gene>
    <name evidence="7" type="ORF">UFOPK1683_00983</name>
</gene>
<sequence>MHKALSEFLGTAILALAVVGSGAMAQSLTEDVGLQLLINAAATGAVLWTIINLFGHISGAQFNPLVTLFTIIRREAKVTELLLFALSQVLGAIAGTALANLLFDFPAFDISERVREGSNIYLSEIVATAGLIFLIFHLINSAKSQLIPVAVGLWIFAAYFFTSSTSFANPAITIGRIFTKTFAGISPESALMFIPFQILGAFLGYGLAHLLKQSRERKS</sequence>
<feature type="transmembrane region" description="Helical" evidence="6">
    <location>
        <begin position="146"/>
        <end position="169"/>
    </location>
</feature>
<keyword evidence="4 6" id="KW-1133">Transmembrane helix</keyword>
<evidence type="ECO:0000256" key="5">
    <source>
        <dbReference type="ARBA" id="ARBA00023136"/>
    </source>
</evidence>
<evidence type="ECO:0000256" key="3">
    <source>
        <dbReference type="ARBA" id="ARBA00022692"/>
    </source>
</evidence>
<comment type="similarity">
    <text evidence="2">Belongs to the MIP/aquaporin (TC 1.A.8) family.</text>
</comment>
<feature type="transmembrane region" description="Helical" evidence="6">
    <location>
        <begin position="189"/>
        <end position="211"/>
    </location>
</feature>
<evidence type="ECO:0000313" key="7">
    <source>
        <dbReference type="EMBL" id="CAB4576630.1"/>
    </source>
</evidence>
<organism evidence="7">
    <name type="scientific">freshwater metagenome</name>
    <dbReference type="NCBI Taxonomy" id="449393"/>
    <lineage>
        <taxon>unclassified sequences</taxon>
        <taxon>metagenomes</taxon>
        <taxon>ecological metagenomes</taxon>
    </lineage>
</organism>
<dbReference type="Pfam" id="PF00230">
    <property type="entry name" value="MIP"/>
    <property type="match status" value="1"/>
</dbReference>
<name>A0A6J6EJE8_9ZZZZ</name>
<feature type="transmembrane region" description="Helical" evidence="6">
    <location>
        <begin position="35"/>
        <end position="55"/>
    </location>
</feature>
<evidence type="ECO:0000256" key="1">
    <source>
        <dbReference type="ARBA" id="ARBA00004141"/>
    </source>
</evidence>
<dbReference type="InterPro" id="IPR023271">
    <property type="entry name" value="Aquaporin-like"/>
</dbReference>